<sequence>MARKSAQSCGAIDAVLRRTRDPRDRRAVARLAAALSDRDGLARRLAPELARIAEGGSAEPRLAGIAQDGTHGVVLHRDARLTAMLLVVDADRSEDATIGFGAGHRLTVFHASSPVTIERYRCASGPGGRHGFAAGSAPPCRLLGRWTMAAGDWLMTASEHEAFRIVEAAGPVPLVRVEWRGASPLPARRYRWPGGGYQGMTMASEADARAQIMVSALRTMARRDAASAFASAVESEVFTLRWHAMRAWLAIDAEAALPALARMARSDRHREVRCAALAALRLVRPLAA</sequence>
<keyword evidence="2" id="KW-1185">Reference proteome</keyword>
<dbReference type="EMBL" id="VOPY01000001">
    <property type="protein sequence ID" value="TXC73810.1"/>
    <property type="molecule type" value="Genomic_DNA"/>
</dbReference>
<protein>
    <submittedName>
        <fullName evidence="1">HEAT repeat domain-containing protein</fullName>
    </submittedName>
</protein>
<comment type="caution">
    <text evidence="1">The sequence shown here is derived from an EMBL/GenBank/DDBJ whole genome shotgun (WGS) entry which is preliminary data.</text>
</comment>
<organism evidence="1 2">
    <name type="scientific">Flavisphingopyxis soli</name>
    <dbReference type="NCBI Taxonomy" id="2601267"/>
    <lineage>
        <taxon>Bacteria</taxon>
        <taxon>Pseudomonadati</taxon>
        <taxon>Pseudomonadota</taxon>
        <taxon>Alphaproteobacteria</taxon>
        <taxon>Sphingomonadales</taxon>
        <taxon>Sphingopyxidaceae</taxon>
        <taxon>Flavisphingopyxis</taxon>
    </lineage>
</organism>
<dbReference type="Proteomes" id="UP000321129">
    <property type="component" value="Unassembled WGS sequence"/>
</dbReference>
<evidence type="ECO:0000313" key="1">
    <source>
        <dbReference type="EMBL" id="TXC73810.1"/>
    </source>
</evidence>
<gene>
    <name evidence="1" type="ORF">FSZ31_03520</name>
</gene>
<accession>A0A5C6UMQ1</accession>
<proteinExistence type="predicted"/>
<evidence type="ECO:0000313" key="2">
    <source>
        <dbReference type="Proteomes" id="UP000321129"/>
    </source>
</evidence>
<reference evidence="1 2" key="1">
    <citation type="submission" date="2019-08" db="EMBL/GenBank/DDBJ databases">
        <title>Sphingorhabdus soil sp. nov., isolated from arctic soil.</title>
        <authorList>
            <person name="Liu Y."/>
        </authorList>
    </citation>
    <scope>NUCLEOTIDE SEQUENCE [LARGE SCALE GENOMIC DNA]</scope>
    <source>
        <strain evidence="1 2">D-2Q-5-6</strain>
    </source>
</reference>
<name>A0A5C6UMQ1_9SPHN</name>
<dbReference type="AlphaFoldDB" id="A0A5C6UMQ1"/>
<dbReference type="RefSeq" id="WP_147121647.1">
    <property type="nucleotide sequence ID" value="NZ_VOPY01000001.1"/>
</dbReference>